<organism evidence="2 3">
    <name type="scientific">Pedobacter cryoconitis</name>
    <dbReference type="NCBI Taxonomy" id="188932"/>
    <lineage>
        <taxon>Bacteria</taxon>
        <taxon>Pseudomonadati</taxon>
        <taxon>Bacteroidota</taxon>
        <taxon>Sphingobacteriia</taxon>
        <taxon>Sphingobacteriales</taxon>
        <taxon>Sphingobacteriaceae</taxon>
        <taxon>Pedobacter</taxon>
    </lineage>
</organism>
<feature type="chain" id="PRO_5016346545" evidence="1">
    <location>
        <begin position="19"/>
        <end position="84"/>
    </location>
</feature>
<proteinExistence type="predicted"/>
<dbReference type="RefSeq" id="WP_146610881.1">
    <property type="nucleotide sequence ID" value="NZ_QLLR01000027.1"/>
</dbReference>
<sequence length="84" mass="9334">MKRLLIVCMLATGFTVNAMPITSYTVPVEYMNAHQIKKAGNGGFIYIAEAEDRDEYLSNHPGSVYLGIAYVPSNWVLKRDPGPQ</sequence>
<evidence type="ECO:0000256" key="1">
    <source>
        <dbReference type="SAM" id="SignalP"/>
    </source>
</evidence>
<evidence type="ECO:0000313" key="2">
    <source>
        <dbReference type="EMBL" id="RAJ25366.1"/>
    </source>
</evidence>
<name>A0A327S8S0_9SPHI</name>
<dbReference type="Proteomes" id="UP000249754">
    <property type="component" value="Unassembled WGS sequence"/>
</dbReference>
<gene>
    <name evidence="2" type="ORF">LY11_04101</name>
</gene>
<keyword evidence="1" id="KW-0732">Signal</keyword>
<evidence type="ECO:0000313" key="3">
    <source>
        <dbReference type="Proteomes" id="UP000249754"/>
    </source>
</evidence>
<protein>
    <submittedName>
        <fullName evidence="2">Uncharacterized protein</fullName>
    </submittedName>
</protein>
<comment type="caution">
    <text evidence="2">The sequence shown here is derived from an EMBL/GenBank/DDBJ whole genome shotgun (WGS) entry which is preliminary data.</text>
</comment>
<feature type="signal peptide" evidence="1">
    <location>
        <begin position="1"/>
        <end position="18"/>
    </location>
</feature>
<dbReference type="AlphaFoldDB" id="A0A327S8S0"/>
<reference evidence="2 3" key="1">
    <citation type="submission" date="2018-06" db="EMBL/GenBank/DDBJ databases">
        <title>Genomic Encyclopedia of Archaeal and Bacterial Type Strains, Phase II (KMG-II): from individual species to whole genera.</title>
        <authorList>
            <person name="Goeker M."/>
        </authorList>
    </citation>
    <scope>NUCLEOTIDE SEQUENCE [LARGE SCALE GENOMIC DNA]</scope>
    <source>
        <strain evidence="2 3">DSM 14825</strain>
    </source>
</reference>
<dbReference type="EMBL" id="QLLR01000027">
    <property type="protein sequence ID" value="RAJ25366.1"/>
    <property type="molecule type" value="Genomic_DNA"/>
</dbReference>
<accession>A0A327S8S0</accession>